<dbReference type="Proteomes" id="UP001206572">
    <property type="component" value="Unassembled WGS sequence"/>
</dbReference>
<evidence type="ECO:0000256" key="5">
    <source>
        <dbReference type="ARBA" id="ARBA00093797"/>
    </source>
</evidence>
<gene>
    <name evidence="6" type="ORF">NX780_01680</name>
</gene>
<keyword evidence="6" id="KW-0966">Cell projection</keyword>
<evidence type="ECO:0000256" key="4">
    <source>
        <dbReference type="ARBA" id="ARBA00023186"/>
    </source>
</evidence>
<dbReference type="EMBL" id="JANUHA010000001">
    <property type="protein sequence ID" value="MCS0595053.1"/>
    <property type="molecule type" value="Genomic_DNA"/>
</dbReference>
<keyword evidence="3" id="KW-1005">Bacterial flagellum biogenesis</keyword>
<dbReference type="Gene3D" id="1.20.58.380">
    <property type="entry name" value="Flagellar protein flit"/>
    <property type="match status" value="1"/>
</dbReference>
<evidence type="ECO:0000256" key="1">
    <source>
        <dbReference type="ARBA" id="ARBA00004514"/>
    </source>
</evidence>
<dbReference type="Pfam" id="PF05400">
    <property type="entry name" value="FliT"/>
    <property type="match status" value="1"/>
</dbReference>
<dbReference type="InterPro" id="IPR008622">
    <property type="entry name" value="FliT"/>
</dbReference>
<comment type="caution">
    <text evidence="6">The sequence shown here is derived from an EMBL/GenBank/DDBJ whole genome shotgun (WGS) entry which is preliminary data.</text>
</comment>
<organism evidence="6 7">
    <name type="scientific">Massilia agri</name>
    <dbReference type="NCBI Taxonomy" id="1886785"/>
    <lineage>
        <taxon>Bacteria</taxon>
        <taxon>Pseudomonadati</taxon>
        <taxon>Pseudomonadota</taxon>
        <taxon>Betaproteobacteria</taxon>
        <taxon>Burkholderiales</taxon>
        <taxon>Oxalobacteraceae</taxon>
        <taxon>Telluria group</taxon>
        <taxon>Massilia</taxon>
    </lineage>
</organism>
<keyword evidence="2" id="KW-0963">Cytoplasm</keyword>
<reference evidence="6 7" key="1">
    <citation type="submission" date="2022-08" db="EMBL/GenBank/DDBJ databases">
        <title>Reclassification of Massilia species as members of the genera Telluria, Duganella, Pseudoduganella, Mokoshia gen. nov. and Zemynaea gen. nov. using orthogonal and non-orthogonal genome-based approaches.</title>
        <authorList>
            <person name="Bowman J.P."/>
        </authorList>
    </citation>
    <scope>NUCLEOTIDE SEQUENCE [LARGE SCALE GENOMIC DNA]</scope>
    <source>
        <strain evidence="6 7">JCM 31661</strain>
    </source>
</reference>
<evidence type="ECO:0000313" key="7">
    <source>
        <dbReference type="Proteomes" id="UP001206572"/>
    </source>
</evidence>
<name>A0ABT2AGZ6_9BURK</name>
<keyword evidence="6" id="KW-0969">Cilium</keyword>
<keyword evidence="7" id="KW-1185">Reference proteome</keyword>
<dbReference type="RefSeq" id="WP_258826134.1">
    <property type="nucleotide sequence ID" value="NZ_JANUHA010000001.1"/>
</dbReference>
<evidence type="ECO:0000313" key="6">
    <source>
        <dbReference type="EMBL" id="MCS0595053.1"/>
    </source>
</evidence>
<comment type="subcellular location">
    <subcellularLocation>
        <location evidence="1">Cytoplasm</location>
        <location evidence="1">Cytosol</location>
    </subcellularLocation>
</comment>
<evidence type="ECO:0000256" key="2">
    <source>
        <dbReference type="ARBA" id="ARBA00022490"/>
    </source>
</evidence>
<protein>
    <recommendedName>
        <fullName evidence="5">Flagellar protein FliT</fullName>
    </recommendedName>
</protein>
<keyword evidence="4" id="KW-0143">Chaperone</keyword>
<sequence length="109" mass="12440">MPHMTSDDIVDTYETMAVITDQMLRAANDNDWDRLALLEQQCALHVRQLKESEPQPLAGAQRVKKVDAIRRMLDADRQIRDLTTPWMAKLSAMIGNTSTERRVARAYGI</sequence>
<keyword evidence="6" id="KW-0282">Flagellum</keyword>
<proteinExistence type="predicted"/>
<evidence type="ECO:0000256" key="3">
    <source>
        <dbReference type="ARBA" id="ARBA00022795"/>
    </source>
</evidence>
<accession>A0ABT2AGZ6</accession>